<dbReference type="Proteomes" id="UP000663508">
    <property type="component" value="Plasmid pVL1_1"/>
</dbReference>
<evidence type="ECO:0000313" key="3">
    <source>
        <dbReference type="Proteomes" id="UP000663508"/>
    </source>
</evidence>
<dbReference type="InterPro" id="IPR010359">
    <property type="entry name" value="IrrE_HExxH"/>
</dbReference>
<evidence type="ECO:0000259" key="1">
    <source>
        <dbReference type="Pfam" id="PF06114"/>
    </source>
</evidence>
<evidence type="ECO:0000313" key="2">
    <source>
        <dbReference type="EMBL" id="BCM87708.1"/>
    </source>
</evidence>
<keyword evidence="2" id="KW-0614">Plasmid</keyword>
<geneLocation type="plasmid" evidence="2 3">
    <name>pVL1_1</name>
</geneLocation>
<dbReference type="InterPro" id="IPR052345">
    <property type="entry name" value="Rad_response_metalloprotease"/>
</dbReference>
<dbReference type="KEGG" id="mind:mvi_61690"/>
<name>A0A8H9C9X6_9HYPH</name>
<dbReference type="Pfam" id="PF06114">
    <property type="entry name" value="Peptidase_M78"/>
    <property type="match status" value="1"/>
</dbReference>
<organism evidence="2 3">
    <name type="scientific">Methylobacterium indicum</name>
    <dbReference type="NCBI Taxonomy" id="1775910"/>
    <lineage>
        <taxon>Bacteria</taxon>
        <taxon>Pseudomonadati</taxon>
        <taxon>Pseudomonadota</taxon>
        <taxon>Alphaproteobacteria</taxon>
        <taxon>Hyphomicrobiales</taxon>
        <taxon>Methylobacteriaceae</taxon>
        <taxon>Methylobacterium</taxon>
    </lineage>
</organism>
<reference evidence="2" key="1">
    <citation type="submission" date="2020-11" db="EMBL/GenBank/DDBJ databases">
        <title>Complete genome sequence of a novel pathogenic Methylobacterium strain isolated from rice in Vietnam.</title>
        <authorList>
            <person name="Lai K."/>
            <person name="Okazaki S."/>
            <person name="Higashi K."/>
            <person name="Mori H."/>
            <person name="Toyoda A."/>
            <person name="Kurokawa K."/>
        </authorList>
    </citation>
    <scope>NUCLEOTIDE SEQUENCE</scope>
    <source>
        <strain evidence="2">VL1</strain>
        <plasmid evidence="2">pVL1_1</plasmid>
    </source>
</reference>
<protein>
    <recommendedName>
        <fullName evidence="1">IrrE N-terminal-like domain-containing protein</fullName>
    </recommendedName>
</protein>
<sequence>MKGALPQPLKEANNLTMMLDTVLGLNRFEDGPVDVERLAIEYSEKTAPATPIREVIDRDLSGCVGALVYSDTPPRQWGIVCSTGQSPGRRNFTIAHEFGHYVLHRRMIEDGVEYDGGIYCDEGNVHRGEGPDIERQADQFAANLLMPFNDFRKSLSARARPDFEILGKLATRYGVSLTAVILRWLEFTQTRALVVVSNEGFAHWAKASEAAFKSGTYIATRATVYELPSEATAVTGDHSDEAKSGILRSSGCWFNEPVLEMCIRSDRYDREITLLHLEDNGSHHHDEEPFEDTIDFFRRNDRNQRSDGT</sequence>
<dbReference type="RefSeq" id="WP_207183754.1">
    <property type="nucleotide sequence ID" value="NZ_AP024146.1"/>
</dbReference>
<dbReference type="PANTHER" id="PTHR43236">
    <property type="entry name" value="ANTITOXIN HIGA1"/>
    <property type="match status" value="1"/>
</dbReference>
<proteinExistence type="predicted"/>
<accession>A0A8H9C9X6</accession>
<dbReference type="EMBL" id="AP024146">
    <property type="protein sequence ID" value="BCM87708.1"/>
    <property type="molecule type" value="Genomic_DNA"/>
</dbReference>
<dbReference type="AlphaFoldDB" id="A0A8H9C9X6"/>
<gene>
    <name evidence="2" type="ORF">mvi_61690</name>
</gene>
<dbReference type="PANTHER" id="PTHR43236:SF2">
    <property type="entry name" value="BLL0069 PROTEIN"/>
    <property type="match status" value="1"/>
</dbReference>
<dbReference type="Gene3D" id="1.10.10.2910">
    <property type="match status" value="1"/>
</dbReference>
<feature type="domain" description="IrrE N-terminal-like" evidence="1">
    <location>
        <begin position="70"/>
        <end position="184"/>
    </location>
</feature>